<evidence type="ECO:0000256" key="7">
    <source>
        <dbReference type="ARBA" id="ARBA00023014"/>
    </source>
</evidence>
<organism evidence="12 13">
    <name type="scientific">Prototheca wickerhamii</name>
    <dbReference type="NCBI Taxonomy" id="3111"/>
    <lineage>
        <taxon>Eukaryota</taxon>
        <taxon>Viridiplantae</taxon>
        <taxon>Chlorophyta</taxon>
        <taxon>core chlorophytes</taxon>
        <taxon>Trebouxiophyceae</taxon>
        <taxon>Chlorellales</taxon>
        <taxon>Chlorellaceae</taxon>
        <taxon>Prototheca</taxon>
    </lineage>
</organism>
<evidence type="ECO:0000256" key="2">
    <source>
        <dbReference type="ARBA" id="ARBA00005404"/>
    </source>
</evidence>
<dbReference type="GO" id="GO:0051539">
    <property type="term" value="F:4 iron, 4 sulfur cluster binding"/>
    <property type="evidence" value="ECO:0007669"/>
    <property type="project" value="UniProtKB-KW"/>
</dbReference>
<dbReference type="PROSITE" id="PS51839">
    <property type="entry name" value="4FE4S_HC3"/>
    <property type="match status" value="1"/>
</dbReference>
<accession>A0AAD9ICZ1</accession>
<dbReference type="InterPro" id="IPR019574">
    <property type="entry name" value="NADH_UbQ_OxRdtase_Gsu_4Fe4S-bd"/>
</dbReference>
<feature type="domain" description="4Fe-4S His(Cys)3-ligated-type" evidence="11">
    <location>
        <begin position="29"/>
        <end position="68"/>
    </location>
</feature>
<dbReference type="SUPFAM" id="SSF53706">
    <property type="entry name" value="Formate dehydrogenase/DMSO reductase, domains 1-3"/>
    <property type="match status" value="1"/>
</dbReference>
<proteinExistence type="inferred from homology"/>
<dbReference type="GO" id="GO:0042773">
    <property type="term" value="P:ATP synthesis coupled electron transport"/>
    <property type="evidence" value="ECO:0007669"/>
    <property type="project" value="InterPro"/>
</dbReference>
<dbReference type="Gene3D" id="3.40.228.10">
    <property type="entry name" value="Dimethylsulfoxide Reductase, domain 2"/>
    <property type="match status" value="1"/>
</dbReference>
<dbReference type="GO" id="GO:0008137">
    <property type="term" value="F:NADH dehydrogenase (ubiquinone) activity"/>
    <property type="evidence" value="ECO:0007669"/>
    <property type="project" value="InterPro"/>
</dbReference>
<comment type="caution">
    <text evidence="12">The sequence shown here is derived from an EMBL/GenBank/DDBJ whole genome shotgun (WGS) entry which is preliminary data.</text>
</comment>
<dbReference type="PROSITE" id="PS00642">
    <property type="entry name" value="COMPLEX1_75K_2"/>
    <property type="match status" value="1"/>
</dbReference>
<dbReference type="PANTHER" id="PTHR43105:SF13">
    <property type="entry name" value="NADH-UBIQUINONE OXIDOREDUCTASE 75 KDA SUBUNIT, MITOCHONDRIAL"/>
    <property type="match status" value="1"/>
</dbReference>
<evidence type="ECO:0000256" key="1">
    <source>
        <dbReference type="ARBA" id="ARBA00001966"/>
    </source>
</evidence>
<dbReference type="InterPro" id="IPR010228">
    <property type="entry name" value="NADH_UbQ_OxRdtase_Gsu"/>
</dbReference>
<keyword evidence="13" id="KW-1185">Reference proteome</keyword>
<dbReference type="FunFam" id="3.30.70.20:FF:000002">
    <property type="entry name" value="NADH-ubiquinone oxidoreductase 75 kDa subunit"/>
    <property type="match status" value="1"/>
</dbReference>
<evidence type="ECO:0000256" key="3">
    <source>
        <dbReference type="ARBA" id="ARBA00022485"/>
    </source>
</evidence>
<comment type="cofactor">
    <cofactor evidence="1">
        <name>[4Fe-4S] cluster</name>
        <dbReference type="ChEBI" id="CHEBI:49883"/>
    </cofactor>
</comment>
<evidence type="ECO:0000256" key="5">
    <source>
        <dbReference type="ARBA" id="ARBA00022967"/>
    </source>
</evidence>
<dbReference type="GO" id="GO:0016651">
    <property type="term" value="F:oxidoreductase activity, acting on NAD(P)H"/>
    <property type="evidence" value="ECO:0007669"/>
    <property type="project" value="InterPro"/>
</dbReference>
<dbReference type="NCBIfam" id="TIGR01973">
    <property type="entry name" value="NuoG"/>
    <property type="match status" value="1"/>
</dbReference>
<evidence type="ECO:0000259" key="10">
    <source>
        <dbReference type="PROSITE" id="PS51669"/>
    </source>
</evidence>
<dbReference type="SUPFAM" id="SSF54862">
    <property type="entry name" value="4Fe-4S ferredoxins"/>
    <property type="match status" value="1"/>
</dbReference>
<dbReference type="Gene3D" id="3.10.20.740">
    <property type="match status" value="1"/>
</dbReference>
<evidence type="ECO:0000256" key="4">
    <source>
        <dbReference type="ARBA" id="ARBA00022723"/>
    </source>
</evidence>
<feature type="domain" description="4Fe-4S Mo/W bis-MGD-type" evidence="10">
    <location>
        <begin position="166"/>
        <end position="222"/>
    </location>
</feature>
<dbReference type="InterPro" id="IPR006963">
    <property type="entry name" value="Mopterin_OxRdtase_4Fe-4S_dom"/>
</dbReference>
<comment type="cofactor">
    <cofactor evidence="9">
        <name>[2Fe-2S] cluster</name>
        <dbReference type="ChEBI" id="CHEBI:190135"/>
    </cofactor>
</comment>
<keyword evidence="8" id="KW-0520">NAD</keyword>
<name>A0AAD9ICZ1_PROWI</name>
<keyword evidence="4" id="KW-0479">Metal-binding</keyword>
<evidence type="ECO:0000256" key="8">
    <source>
        <dbReference type="ARBA" id="ARBA00023027"/>
    </source>
</evidence>
<keyword evidence="7" id="KW-0411">Iron-sulfur</keyword>
<dbReference type="InterPro" id="IPR006656">
    <property type="entry name" value="Mopterin_OxRdtase"/>
</dbReference>
<dbReference type="AlphaFoldDB" id="A0AAD9ICZ1"/>
<evidence type="ECO:0000256" key="6">
    <source>
        <dbReference type="ARBA" id="ARBA00023004"/>
    </source>
</evidence>
<keyword evidence="3" id="KW-0004">4Fe-4S</keyword>
<dbReference type="PROSITE" id="PS51669">
    <property type="entry name" value="4FE4S_MOW_BIS_MGD"/>
    <property type="match status" value="1"/>
</dbReference>
<dbReference type="EMBL" id="JASFZW010000014">
    <property type="protein sequence ID" value="KAK2075546.1"/>
    <property type="molecule type" value="Genomic_DNA"/>
</dbReference>
<dbReference type="FunFam" id="3.30.200.210:FF:000002">
    <property type="entry name" value="NADH-ubiquinone oxidoreductase 75 kDa subunit"/>
    <property type="match status" value="1"/>
</dbReference>
<dbReference type="GO" id="GO:0016020">
    <property type="term" value="C:membrane"/>
    <property type="evidence" value="ECO:0007669"/>
    <property type="project" value="InterPro"/>
</dbReference>
<dbReference type="Pfam" id="PF10588">
    <property type="entry name" value="NADH-G_4Fe-4S_3"/>
    <property type="match status" value="1"/>
</dbReference>
<evidence type="ECO:0000259" key="11">
    <source>
        <dbReference type="PROSITE" id="PS51839"/>
    </source>
</evidence>
<dbReference type="Proteomes" id="UP001255856">
    <property type="component" value="Unassembled WGS sequence"/>
</dbReference>
<protein>
    <submittedName>
        <fullName evidence="12">Uncharacterized protein</fullName>
    </submittedName>
</protein>
<sequence length="650" mass="67702">MGLRKAPKPVASCAFPAGPGMKIKTTTPLVKKAREGVMEFLLINHPLDCPICDQGGECDLQDQAMSFGSDRGRYTEAKRSVVDKNLGPLVKTVMTRCIHCTRCVRFAKEVAGIEDLGVTGRGSASEIGTYVERAMTSELSGNVIDLCPVGALTAKPSAFTYRSWELATTESVDVSDAMGAAIRVDARGPEVFRVTPRLNDAINQEWISDKARFQIDALKLQRLAQPLVRGADGQLAPATWPEALARVAEALRGASPDAIQAVAGKLADAEAIIALKDLLNRLGSGNTVAEGSLKSGGLAGADFRAGYSFNTTFAGVDEADAVLLIGTNPRVEAPVLNARLRALAVAGVPFGSVYGGELDLTYPVRDLGADLEAALADAKVIKALKEAKRPLVIVGAGVLARPDAAAALARVAAFAAKAELVRVEGEGGDSDASSSSWNGLAFLGDDAGTQAALDLGFVPSASASTNPSVVYLLGADDYEVPASAEFVVYQGSHGERGAARADVVLPGAAYTEKFGTYVNAEGRAQATKRAVAPPAQARDDWKIVRALSEVVGESLPYDSLSGVRARLAEVAPHLARRGALEQPIWLPGAVLEAAAAGAKGALDAAVPLVSSVANFYQTDAVSRTSKTMAKCVKARQNPIPGLDDLAAESG</sequence>
<dbReference type="Pfam" id="PF22117">
    <property type="entry name" value="Fer4_Nqo3"/>
    <property type="match status" value="1"/>
</dbReference>
<keyword evidence="6" id="KW-0408">Iron</keyword>
<comment type="similarity">
    <text evidence="2">Belongs to the complex I 75 kDa subunit family.</text>
</comment>
<dbReference type="Pfam" id="PF00384">
    <property type="entry name" value="Molybdopterin"/>
    <property type="match status" value="1"/>
</dbReference>
<gene>
    <name evidence="12" type="ORF">QBZ16_001654</name>
</gene>
<dbReference type="GO" id="GO:0046872">
    <property type="term" value="F:metal ion binding"/>
    <property type="evidence" value="ECO:0007669"/>
    <property type="project" value="UniProtKB-KW"/>
</dbReference>
<dbReference type="InterPro" id="IPR050123">
    <property type="entry name" value="Prok_molybdopt-oxidoreductase"/>
</dbReference>
<evidence type="ECO:0000313" key="12">
    <source>
        <dbReference type="EMBL" id="KAK2075546.1"/>
    </source>
</evidence>
<dbReference type="Gene3D" id="3.30.70.20">
    <property type="match status" value="1"/>
</dbReference>
<evidence type="ECO:0000313" key="13">
    <source>
        <dbReference type="Proteomes" id="UP001255856"/>
    </source>
</evidence>
<evidence type="ECO:0000256" key="9">
    <source>
        <dbReference type="ARBA" id="ARBA00034078"/>
    </source>
</evidence>
<dbReference type="Gene3D" id="3.40.50.740">
    <property type="match status" value="2"/>
</dbReference>
<dbReference type="InterPro" id="IPR015405">
    <property type="entry name" value="NDUFS1-like_C"/>
</dbReference>
<dbReference type="InterPro" id="IPR000283">
    <property type="entry name" value="NADH_UbQ_OxRdtase_75kDa_su_CS"/>
</dbReference>
<dbReference type="Pfam" id="PF09326">
    <property type="entry name" value="NADH_dhqG_C"/>
    <property type="match status" value="1"/>
</dbReference>
<dbReference type="PROSITE" id="PS00643">
    <property type="entry name" value="COMPLEX1_75K_3"/>
    <property type="match status" value="1"/>
</dbReference>
<dbReference type="InterPro" id="IPR054351">
    <property type="entry name" value="NADH_UbQ_OxRdtase_ferredoxin"/>
</dbReference>
<dbReference type="PANTHER" id="PTHR43105">
    <property type="entry name" value="RESPIRATORY NITRATE REDUCTASE"/>
    <property type="match status" value="1"/>
</dbReference>
<keyword evidence="5" id="KW-1278">Translocase</keyword>
<dbReference type="SMART" id="SM00929">
    <property type="entry name" value="NADH-G_4Fe-4S_3"/>
    <property type="match status" value="1"/>
</dbReference>
<reference evidence="12" key="1">
    <citation type="submission" date="2021-01" db="EMBL/GenBank/DDBJ databases">
        <authorList>
            <person name="Eckstrom K.M.E."/>
        </authorList>
    </citation>
    <scope>NUCLEOTIDE SEQUENCE</scope>
    <source>
        <strain evidence="12">UVCC 0001</strain>
    </source>
</reference>
<dbReference type="Pfam" id="PF22151">
    <property type="entry name" value="Fer4_NDSU1"/>
    <property type="match status" value="1"/>
</dbReference>